<proteinExistence type="predicted"/>
<dbReference type="AlphaFoldDB" id="X1MSS9"/>
<feature type="non-terminal residue" evidence="2">
    <location>
        <position position="98"/>
    </location>
</feature>
<organism evidence="2">
    <name type="scientific">marine sediment metagenome</name>
    <dbReference type="NCBI Taxonomy" id="412755"/>
    <lineage>
        <taxon>unclassified sequences</taxon>
        <taxon>metagenomes</taxon>
        <taxon>ecological metagenomes</taxon>
    </lineage>
</organism>
<protein>
    <recommendedName>
        <fullName evidence="1">Metallo-beta-lactamase domain-containing protein</fullName>
    </recommendedName>
</protein>
<dbReference type="Pfam" id="PF00753">
    <property type="entry name" value="Lactamase_B"/>
    <property type="match status" value="1"/>
</dbReference>
<evidence type="ECO:0000313" key="2">
    <source>
        <dbReference type="EMBL" id="GAI34353.1"/>
    </source>
</evidence>
<dbReference type="InterPro" id="IPR001279">
    <property type="entry name" value="Metallo-B-lactamas"/>
</dbReference>
<feature type="domain" description="Metallo-beta-lactamase" evidence="1">
    <location>
        <begin position="46"/>
        <end position="79"/>
    </location>
</feature>
<evidence type="ECO:0000259" key="1">
    <source>
        <dbReference type="Pfam" id="PF00753"/>
    </source>
</evidence>
<gene>
    <name evidence="2" type="ORF">S06H3_45595</name>
</gene>
<dbReference type="SUPFAM" id="SSF56281">
    <property type="entry name" value="Metallo-hydrolase/oxidoreductase"/>
    <property type="match status" value="1"/>
</dbReference>
<comment type="caution">
    <text evidence="2">The sequence shown here is derived from an EMBL/GenBank/DDBJ whole genome shotgun (WGS) entry which is preliminary data.</text>
</comment>
<reference evidence="2" key="1">
    <citation type="journal article" date="2014" name="Front. Microbiol.">
        <title>High frequency of phylogenetically diverse reductive dehalogenase-homologous genes in deep subseafloor sedimentary metagenomes.</title>
        <authorList>
            <person name="Kawai M."/>
            <person name="Futagami T."/>
            <person name="Toyoda A."/>
            <person name="Takaki Y."/>
            <person name="Nishi S."/>
            <person name="Hori S."/>
            <person name="Arai W."/>
            <person name="Tsubouchi T."/>
            <person name="Morono Y."/>
            <person name="Uchiyama I."/>
            <person name="Ito T."/>
            <person name="Fujiyama A."/>
            <person name="Inagaki F."/>
            <person name="Takami H."/>
        </authorList>
    </citation>
    <scope>NUCLEOTIDE SEQUENCE</scope>
    <source>
        <strain evidence="2">Expedition CK06-06</strain>
    </source>
</reference>
<name>X1MSS9_9ZZZZ</name>
<dbReference type="Gene3D" id="3.60.15.10">
    <property type="entry name" value="Ribonuclease Z/Hydroxyacylglutathione hydrolase-like"/>
    <property type="match status" value="1"/>
</dbReference>
<accession>X1MSS9</accession>
<dbReference type="InterPro" id="IPR036866">
    <property type="entry name" value="RibonucZ/Hydroxyglut_hydro"/>
</dbReference>
<sequence>MNFKKYHYFFQEFLKERSSRGLYDLIHLDLIPKLNIYREDLIPPDLDLSSYPELNLEAVLVSHPHMDHFGNIGLLKTDIPIIASPMSFALIKGMADSS</sequence>
<dbReference type="EMBL" id="BARV01028492">
    <property type="protein sequence ID" value="GAI34353.1"/>
    <property type="molecule type" value="Genomic_DNA"/>
</dbReference>